<dbReference type="OrthoDB" id="826125at2"/>
<name>A0A2P8E6E6_9BACT</name>
<dbReference type="AlphaFoldDB" id="A0A2P8E6E6"/>
<sequence>MKKQILLPAIIALGLTVSPLLASQNILQSVENPEMFEDQEKLKLDPNHLPDGVKTAIQNNNATKDLKILEAWQIIEENGKSHYKIKFDNGGNELVKKYDQDGREIKD</sequence>
<evidence type="ECO:0000313" key="3">
    <source>
        <dbReference type="Proteomes" id="UP000240708"/>
    </source>
</evidence>
<reference evidence="2 3" key="1">
    <citation type="submission" date="2018-03" db="EMBL/GenBank/DDBJ databases">
        <title>Genomic Encyclopedia of Archaeal and Bacterial Type Strains, Phase II (KMG-II): from individual species to whole genera.</title>
        <authorList>
            <person name="Goeker M."/>
        </authorList>
    </citation>
    <scope>NUCLEOTIDE SEQUENCE [LARGE SCALE GENOMIC DNA]</scope>
    <source>
        <strain evidence="2 3">DSM 28057</strain>
    </source>
</reference>
<keyword evidence="3" id="KW-1185">Reference proteome</keyword>
<dbReference type="Gene3D" id="3.10.450.360">
    <property type="match status" value="1"/>
</dbReference>
<comment type="caution">
    <text evidence="2">The sequence shown here is derived from an EMBL/GenBank/DDBJ whole genome shotgun (WGS) entry which is preliminary data.</text>
</comment>
<dbReference type="RefSeq" id="WP_106567027.1">
    <property type="nucleotide sequence ID" value="NZ_JAUVYL010000019.1"/>
</dbReference>
<evidence type="ECO:0008006" key="4">
    <source>
        <dbReference type="Google" id="ProtNLM"/>
    </source>
</evidence>
<organism evidence="2 3">
    <name type="scientific">Cecembia rubra</name>
    <dbReference type="NCBI Taxonomy" id="1485585"/>
    <lineage>
        <taxon>Bacteria</taxon>
        <taxon>Pseudomonadati</taxon>
        <taxon>Bacteroidota</taxon>
        <taxon>Cytophagia</taxon>
        <taxon>Cytophagales</taxon>
        <taxon>Cyclobacteriaceae</taxon>
        <taxon>Cecembia</taxon>
    </lineage>
</organism>
<protein>
    <recommendedName>
        <fullName evidence="4">PepSY domain-containing protein</fullName>
    </recommendedName>
</protein>
<accession>A0A2P8E6E6</accession>
<feature type="chain" id="PRO_5015173892" description="PepSY domain-containing protein" evidence="1">
    <location>
        <begin position="23"/>
        <end position="107"/>
    </location>
</feature>
<feature type="signal peptide" evidence="1">
    <location>
        <begin position="1"/>
        <end position="22"/>
    </location>
</feature>
<gene>
    <name evidence="2" type="ORF">CLV48_104161</name>
</gene>
<proteinExistence type="predicted"/>
<dbReference type="Proteomes" id="UP000240708">
    <property type="component" value="Unassembled WGS sequence"/>
</dbReference>
<evidence type="ECO:0000256" key="1">
    <source>
        <dbReference type="SAM" id="SignalP"/>
    </source>
</evidence>
<evidence type="ECO:0000313" key="2">
    <source>
        <dbReference type="EMBL" id="PSL04987.1"/>
    </source>
</evidence>
<dbReference type="EMBL" id="PYGF01000004">
    <property type="protein sequence ID" value="PSL04987.1"/>
    <property type="molecule type" value="Genomic_DNA"/>
</dbReference>
<keyword evidence="1" id="KW-0732">Signal</keyword>